<name>A0AC34Q9B8_9BILA</name>
<evidence type="ECO:0000313" key="1">
    <source>
        <dbReference type="Proteomes" id="UP000887576"/>
    </source>
</evidence>
<evidence type="ECO:0000313" key="2">
    <source>
        <dbReference type="WBParaSite" id="JU765_v2.g14137.t1"/>
    </source>
</evidence>
<organism evidence="1 2">
    <name type="scientific">Panagrolaimus sp. JU765</name>
    <dbReference type="NCBI Taxonomy" id="591449"/>
    <lineage>
        <taxon>Eukaryota</taxon>
        <taxon>Metazoa</taxon>
        <taxon>Ecdysozoa</taxon>
        <taxon>Nematoda</taxon>
        <taxon>Chromadorea</taxon>
        <taxon>Rhabditida</taxon>
        <taxon>Tylenchina</taxon>
        <taxon>Panagrolaimomorpha</taxon>
        <taxon>Panagrolaimoidea</taxon>
        <taxon>Panagrolaimidae</taxon>
        <taxon>Panagrolaimus</taxon>
    </lineage>
</organism>
<dbReference type="Proteomes" id="UP000887576">
    <property type="component" value="Unplaced"/>
</dbReference>
<accession>A0AC34Q9B8</accession>
<sequence length="298" mass="33607">MVASPVLLSLSAVFLFVGSCLILASGITTDWTEYEVDRKAIANNPEVAKKIGDSFLRNPIYFTRTYGLWHVCFPNNVPTDIGSYTYLTSTCVDNPDLSTPAATYDGYSTTQKMRYWALRATVGLLVAGFAVLVFAIFVGIISCWSQRTRYLKITLGILSVAILLLVIVICLYHLVQYWETSVLKMPPFFGSWDASLRQSTVGRYGVSYWGYWIGLLFLMVSAICFFLSISAIHRERDEAFENKHQAYLNYMGAADKAMMPYNYVPSYGGVNPYYPGSYYSQYPTMSGNSYYGYMTYGH</sequence>
<dbReference type="WBParaSite" id="JU765_v2.g14137.t1">
    <property type="protein sequence ID" value="JU765_v2.g14137.t1"/>
    <property type="gene ID" value="JU765_v2.g14137"/>
</dbReference>
<reference evidence="2" key="1">
    <citation type="submission" date="2022-11" db="UniProtKB">
        <authorList>
            <consortium name="WormBaseParasite"/>
        </authorList>
    </citation>
    <scope>IDENTIFICATION</scope>
</reference>
<protein>
    <submittedName>
        <fullName evidence="2">Uncharacterized protein</fullName>
    </submittedName>
</protein>
<proteinExistence type="predicted"/>